<accession>A0ABV4X290</accession>
<evidence type="ECO:0000259" key="1">
    <source>
        <dbReference type="Pfam" id="PF13472"/>
    </source>
</evidence>
<dbReference type="InterPro" id="IPR036514">
    <property type="entry name" value="SGNH_hydro_sf"/>
</dbReference>
<evidence type="ECO:0000313" key="3">
    <source>
        <dbReference type="Proteomes" id="UP001576774"/>
    </source>
</evidence>
<dbReference type="PANTHER" id="PTHR30383">
    <property type="entry name" value="THIOESTERASE 1/PROTEASE 1/LYSOPHOSPHOLIPASE L1"/>
    <property type="match status" value="1"/>
</dbReference>
<dbReference type="EMBL" id="JBHFNQ010000056">
    <property type="protein sequence ID" value="MFB2876651.1"/>
    <property type="molecule type" value="Genomic_DNA"/>
</dbReference>
<sequence length="261" mass="29779">MKRAFRIATVVIKEWILFNWISPALSRLPIRKLEKLNHRLTDWAELGFYHQANALLPPPKMNENRIVFFGDSITEFWDLAKYFPDKPYINRGIAGQTTQQMLIRFRPDVIALKPKVVVILAGINDIAGNTGLVTLAMIEDNYASIAELAQTNQIQVIFASVLPINDYSSIARSQTHLPTKIRALNDWLQRYCLEHNHIYLDYYSQMLDRQGMLRANLADDGLHPNTKGYEIMAPLAESAIEQALDLDPRLLEEVGDLGISF</sequence>
<gene>
    <name evidence="2" type="ORF">ACE1CC_07140</name>
</gene>
<feature type="domain" description="SGNH hydrolase-type esterase" evidence="1">
    <location>
        <begin position="68"/>
        <end position="231"/>
    </location>
</feature>
<reference evidence="2 3" key="1">
    <citation type="submission" date="2024-09" db="EMBL/GenBank/DDBJ databases">
        <title>Floridaenema gen nov. (Aerosakkonemataceae, Aerosakkonematales ord. nov., Cyanobacteria) from benthic tropical and subtropical fresh waters, with the description of four new species.</title>
        <authorList>
            <person name="Moretto J.A."/>
            <person name="Berthold D.E."/>
            <person name="Lefler F.W."/>
            <person name="Huang I.-S."/>
            <person name="Laughinghouse H. IV."/>
        </authorList>
    </citation>
    <scope>NUCLEOTIDE SEQUENCE [LARGE SCALE GENOMIC DNA]</scope>
    <source>
        <strain evidence="2 3">BLCC-F46</strain>
    </source>
</reference>
<dbReference type="Gene3D" id="3.40.50.1110">
    <property type="entry name" value="SGNH hydrolase"/>
    <property type="match status" value="1"/>
</dbReference>
<dbReference type="GO" id="GO:0016787">
    <property type="term" value="F:hydrolase activity"/>
    <property type="evidence" value="ECO:0007669"/>
    <property type="project" value="UniProtKB-KW"/>
</dbReference>
<dbReference type="RefSeq" id="WP_413269776.1">
    <property type="nucleotide sequence ID" value="NZ_JBHFNQ010000056.1"/>
</dbReference>
<proteinExistence type="predicted"/>
<protein>
    <submittedName>
        <fullName evidence="2">SGNH/GDSL hydrolase family protein</fullName>
    </submittedName>
</protein>
<dbReference type="CDD" id="cd04501">
    <property type="entry name" value="SGNH_hydrolase_like_4"/>
    <property type="match status" value="1"/>
</dbReference>
<dbReference type="InterPro" id="IPR051532">
    <property type="entry name" value="Ester_Hydrolysis_Enzymes"/>
</dbReference>
<dbReference type="SUPFAM" id="SSF52266">
    <property type="entry name" value="SGNH hydrolase"/>
    <property type="match status" value="1"/>
</dbReference>
<organism evidence="2 3">
    <name type="scientific">Floridaenema aerugineum BLCC-F46</name>
    <dbReference type="NCBI Taxonomy" id="3153654"/>
    <lineage>
        <taxon>Bacteria</taxon>
        <taxon>Bacillati</taxon>
        <taxon>Cyanobacteriota</taxon>
        <taxon>Cyanophyceae</taxon>
        <taxon>Oscillatoriophycideae</taxon>
        <taxon>Aerosakkonematales</taxon>
        <taxon>Aerosakkonemataceae</taxon>
        <taxon>Floridanema</taxon>
        <taxon>Floridanema aerugineum</taxon>
    </lineage>
</organism>
<dbReference type="PANTHER" id="PTHR30383:SF5">
    <property type="entry name" value="SGNH HYDROLASE-TYPE ESTERASE DOMAIN-CONTAINING PROTEIN"/>
    <property type="match status" value="1"/>
</dbReference>
<dbReference type="Pfam" id="PF13472">
    <property type="entry name" value="Lipase_GDSL_2"/>
    <property type="match status" value="1"/>
</dbReference>
<keyword evidence="2" id="KW-0378">Hydrolase</keyword>
<evidence type="ECO:0000313" key="2">
    <source>
        <dbReference type="EMBL" id="MFB2876651.1"/>
    </source>
</evidence>
<comment type="caution">
    <text evidence="2">The sequence shown here is derived from an EMBL/GenBank/DDBJ whole genome shotgun (WGS) entry which is preliminary data.</text>
</comment>
<dbReference type="InterPro" id="IPR013830">
    <property type="entry name" value="SGNH_hydro"/>
</dbReference>
<name>A0ABV4X290_9CYAN</name>
<keyword evidence="3" id="KW-1185">Reference proteome</keyword>
<dbReference type="Proteomes" id="UP001576774">
    <property type="component" value="Unassembled WGS sequence"/>
</dbReference>